<comment type="similarity">
    <text evidence="7">Belongs to the binding-protein-dependent transport system permease family.</text>
</comment>
<dbReference type="PROSITE" id="PS50928">
    <property type="entry name" value="ABC_TM1"/>
    <property type="match status" value="1"/>
</dbReference>
<evidence type="ECO:0000256" key="7">
    <source>
        <dbReference type="RuleBase" id="RU363032"/>
    </source>
</evidence>
<evidence type="ECO:0000259" key="8">
    <source>
        <dbReference type="PROSITE" id="PS50928"/>
    </source>
</evidence>
<dbReference type="Proteomes" id="UP000310636">
    <property type="component" value="Unassembled WGS sequence"/>
</dbReference>
<feature type="transmembrane region" description="Helical" evidence="7">
    <location>
        <begin position="257"/>
        <end position="278"/>
    </location>
</feature>
<dbReference type="GO" id="GO:0005886">
    <property type="term" value="C:plasma membrane"/>
    <property type="evidence" value="ECO:0007669"/>
    <property type="project" value="UniProtKB-SubCell"/>
</dbReference>
<dbReference type="SUPFAM" id="SSF161098">
    <property type="entry name" value="MetI-like"/>
    <property type="match status" value="1"/>
</dbReference>
<feature type="transmembrane region" description="Helical" evidence="7">
    <location>
        <begin position="194"/>
        <end position="216"/>
    </location>
</feature>
<evidence type="ECO:0000256" key="6">
    <source>
        <dbReference type="ARBA" id="ARBA00023136"/>
    </source>
</evidence>
<reference evidence="9 10" key="1">
    <citation type="submission" date="2019-04" db="EMBL/GenBank/DDBJ databases">
        <title>Cohnella sp. nov. isolated from preserved vegetables.</title>
        <authorList>
            <person name="Lin S.-Y."/>
            <person name="Hung M.-H."/>
            <person name="Young C.-C."/>
        </authorList>
    </citation>
    <scope>NUCLEOTIDE SEQUENCE [LARGE SCALE GENOMIC DNA]</scope>
    <source>
        <strain evidence="9 10">CC-MHH1044</strain>
    </source>
</reference>
<dbReference type="InterPro" id="IPR035906">
    <property type="entry name" value="MetI-like_sf"/>
</dbReference>
<comment type="caution">
    <text evidence="9">The sequence shown here is derived from an EMBL/GenBank/DDBJ whole genome shotgun (WGS) entry which is preliminary data.</text>
</comment>
<dbReference type="AlphaFoldDB" id="A0A4S4BYG7"/>
<keyword evidence="4 7" id="KW-0812">Transmembrane</keyword>
<feature type="transmembrane region" description="Helical" evidence="7">
    <location>
        <begin position="136"/>
        <end position="157"/>
    </location>
</feature>
<evidence type="ECO:0000313" key="9">
    <source>
        <dbReference type="EMBL" id="THF80306.1"/>
    </source>
</evidence>
<feature type="domain" description="ABC transmembrane type-1" evidence="8">
    <location>
        <begin position="74"/>
        <end position="272"/>
    </location>
</feature>
<feature type="transmembrane region" description="Helical" evidence="7">
    <location>
        <begin position="111"/>
        <end position="130"/>
    </location>
</feature>
<keyword evidence="10" id="KW-1185">Reference proteome</keyword>
<feature type="transmembrane region" description="Helical" evidence="7">
    <location>
        <begin position="78"/>
        <end position="99"/>
    </location>
</feature>
<evidence type="ECO:0000256" key="5">
    <source>
        <dbReference type="ARBA" id="ARBA00022989"/>
    </source>
</evidence>
<name>A0A4S4BYG7_9BACL</name>
<dbReference type="RefSeq" id="WP_136369743.1">
    <property type="nucleotide sequence ID" value="NZ_SSOB01000011.1"/>
</dbReference>
<evidence type="ECO:0000256" key="3">
    <source>
        <dbReference type="ARBA" id="ARBA00022475"/>
    </source>
</evidence>
<dbReference type="EMBL" id="SSOB01000011">
    <property type="protein sequence ID" value="THF80306.1"/>
    <property type="molecule type" value="Genomic_DNA"/>
</dbReference>
<dbReference type="OrthoDB" id="2562772at2"/>
<keyword evidence="6 7" id="KW-0472">Membrane</keyword>
<dbReference type="GO" id="GO:0055085">
    <property type="term" value="P:transmembrane transport"/>
    <property type="evidence" value="ECO:0007669"/>
    <property type="project" value="InterPro"/>
</dbReference>
<dbReference type="CDD" id="cd06261">
    <property type="entry name" value="TM_PBP2"/>
    <property type="match status" value="1"/>
</dbReference>
<gene>
    <name evidence="9" type="ORF">E6C55_10485</name>
</gene>
<proteinExistence type="inferred from homology"/>
<evidence type="ECO:0000256" key="2">
    <source>
        <dbReference type="ARBA" id="ARBA00022448"/>
    </source>
</evidence>
<protein>
    <submittedName>
        <fullName evidence="9">Carbohydrate ABC transporter permease</fullName>
    </submittedName>
</protein>
<dbReference type="Pfam" id="PF00528">
    <property type="entry name" value="BPD_transp_1"/>
    <property type="match status" value="1"/>
</dbReference>
<comment type="subcellular location">
    <subcellularLocation>
        <location evidence="1 7">Cell membrane</location>
        <topology evidence="1 7">Multi-pass membrane protein</topology>
    </subcellularLocation>
</comment>
<evidence type="ECO:0000313" key="10">
    <source>
        <dbReference type="Proteomes" id="UP000310636"/>
    </source>
</evidence>
<dbReference type="PANTHER" id="PTHR43744">
    <property type="entry name" value="ABC TRANSPORTER PERMEASE PROTEIN MG189-RELATED-RELATED"/>
    <property type="match status" value="1"/>
</dbReference>
<dbReference type="PANTHER" id="PTHR43744:SF9">
    <property type="entry name" value="POLYGALACTURONAN_RHAMNOGALACTURONAN TRANSPORT SYSTEM PERMEASE PROTEIN YTCP"/>
    <property type="match status" value="1"/>
</dbReference>
<accession>A0A4S4BYG7</accession>
<evidence type="ECO:0000256" key="4">
    <source>
        <dbReference type="ARBA" id="ARBA00022692"/>
    </source>
</evidence>
<keyword evidence="2 7" id="KW-0813">Transport</keyword>
<keyword evidence="5 7" id="KW-1133">Transmembrane helix</keyword>
<dbReference type="InterPro" id="IPR000515">
    <property type="entry name" value="MetI-like"/>
</dbReference>
<evidence type="ECO:0000256" key="1">
    <source>
        <dbReference type="ARBA" id="ARBA00004651"/>
    </source>
</evidence>
<organism evidence="9 10">
    <name type="scientific">Cohnella fermenti</name>
    <dbReference type="NCBI Taxonomy" id="2565925"/>
    <lineage>
        <taxon>Bacteria</taxon>
        <taxon>Bacillati</taxon>
        <taxon>Bacillota</taxon>
        <taxon>Bacilli</taxon>
        <taxon>Bacillales</taxon>
        <taxon>Paenibacillaceae</taxon>
        <taxon>Cohnella</taxon>
    </lineage>
</organism>
<sequence length="293" mass="32926">MKSYGFGSRSFDVFNYIALTLLGLAILFPFYYLLNLSVSGPIAVSNHEVYLWPVDFNVESYKRVFAEPLILSAYWNSIRYTVVGTFFVMVVGCLTAYPLSTKRLLLQRPIVIMMTFTMFFSGGLIPSFLLMKGLGLLNTIWVLVVPGAFTFWNILLLRTNFQSLPEELFEAARIDGANDWHVLLRIVVPLSKPILATIALFAAVGQWNAFFGPLIFLNSDDMYPLTILLRRVLITQEVFDDAALATADPRYRLGANISIQMATIFVTVGPILLLYPFLQRYFVKGALVGSVKG</sequence>
<feature type="transmembrane region" description="Helical" evidence="7">
    <location>
        <begin position="12"/>
        <end position="34"/>
    </location>
</feature>
<dbReference type="Gene3D" id="1.10.3720.10">
    <property type="entry name" value="MetI-like"/>
    <property type="match status" value="1"/>
</dbReference>
<keyword evidence="3" id="KW-1003">Cell membrane</keyword>